<dbReference type="SMART" id="SM01400">
    <property type="entry name" value="Pribosyltran_N"/>
    <property type="match status" value="1"/>
</dbReference>
<organism evidence="6 7">
    <name type="scientific">Elliptochloris bilobata</name>
    <dbReference type="NCBI Taxonomy" id="381761"/>
    <lineage>
        <taxon>Eukaryota</taxon>
        <taxon>Viridiplantae</taxon>
        <taxon>Chlorophyta</taxon>
        <taxon>core chlorophytes</taxon>
        <taxon>Trebouxiophyceae</taxon>
        <taxon>Trebouxiophyceae incertae sedis</taxon>
        <taxon>Elliptochloris clade</taxon>
        <taxon>Elliptochloris</taxon>
    </lineage>
</organism>
<dbReference type="GO" id="GO:0002189">
    <property type="term" value="C:ribose phosphate diphosphokinase complex"/>
    <property type="evidence" value="ECO:0007669"/>
    <property type="project" value="TreeGrafter"/>
</dbReference>
<dbReference type="InterPro" id="IPR029099">
    <property type="entry name" value="Pribosyltran_N"/>
</dbReference>
<evidence type="ECO:0000256" key="3">
    <source>
        <dbReference type="ARBA" id="ARBA00049535"/>
    </source>
</evidence>
<dbReference type="SUPFAM" id="SSF53271">
    <property type="entry name" value="PRTase-like"/>
    <property type="match status" value="2"/>
</dbReference>
<dbReference type="AlphaFoldDB" id="A0AAW1S473"/>
<dbReference type="InterPro" id="IPR029057">
    <property type="entry name" value="PRTase-like"/>
</dbReference>
<dbReference type="GO" id="GO:0004749">
    <property type="term" value="F:ribose phosphate diphosphokinase activity"/>
    <property type="evidence" value="ECO:0007669"/>
    <property type="project" value="UniProtKB-EC"/>
</dbReference>
<dbReference type="FunFam" id="3.40.50.2020:FF:000034">
    <property type="entry name" value="Ribose-phosphate pyrophosphokinase 4"/>
    <property type="match status" value="1"/>
</dbReference>
<reference evidence="6 7" key="1">
    <citation type="journal article" date="2024" name="Nat. Commun.">
        <title>Phylogenomics reveals the evolutionary origins of lichenization in chlorophyte algae.</title>
        <authorList>
            <person name="Puginier C."/>
            <person name="Libourel C."/>
            <person name="Otte J."/>
            <person name="Skaloud P."/>
            <person name="Haon M."/>
            <person name="Grisel S."/>
            <person name="Petersen M."/>
            <person name="Berrin J.G."/>
            <person name="Delaux P.M."/>
            <person name="Dal Grande F."/>
            <person name="Keller J."/>
        </authorList>
    </citation>
    <scope>NUCLEOTIDE SEQUENCE [LARGE SCALE GENOMIC DNA]</scope>
    <source>
        <strain evidence="6 7">SAG 245.80</strain>
    </source>
</reference>
<evidence type="ECO:0000313" key="6">
    <source>
        <dbReference type="EMBL" id="KAK9840826.1"/>
    </source>
</evidence>
<dbReference type="GO" id="GO:0006164">
    <property type="term" value="P:purine nucleotide biosynthetic process"/>
    <property type="evidence" value="ECO:0007669"/>
    <property type="project" value="TreeGrafter"/>
</dbReference>
<proteinExistence type="inferred from homology"/>
<protein>
    <recommendedName>
        <fullName evidence="8">Ribose-phosphate pyrophosphokinase</fullName>
    </recommendedName>
</protein>
<dbReference type="PANTHER" id="PTHR10210">
    <property type="entry name" value="RIBOSE-PHOSPHATE DIPHOSPHOKINASE FAMILY MEMBER"/>
    <property type="match status" value="1"/>
</dbReference>
<feature type="domain" description="Phosphoribosyltransferase" evidence="4">
    <location>
        <begin position="241"/>
        <end position="295"/>
    </location>
</feature>
<dbReference type="Pfam" id="PF00156">
    <property type="entry name" value="Pribosyltran"/>
    <property type="match status" value="1"/>
</dbReference>
<dbReference type="GO" id="GO:0005737">
    <property type="term" value="C:cytoplasm"/>
    <property type="evidence" value="ECO:0007669"/>
    <property type="project" value="TreeGrafter"/>
</dbReference>
<comment type="catalytic activity">
    <reaction evidence="3">
        <text>D-ribose 5-phosphate + ATP = 5-phospho-alpha-D-ribose 1-diphosphate + AMP + H(+)</text>
        <dbReference type="Rhea" id="RHEA:15609"/>
        <dbReference type="ChEBI" id="CHEBI:15378"/>
        <dbReference type="ChEBI" id="CHEBI:30616"/>
        <dbReference type="ChEBI" id="CHEBI:58017"/>
        <dbReference type="ChEBI" id="CHEBI:78346"/>
        <dbReference type="ChEBI" id="CHEBI:456215"/>
        <dbReference type="EC" id="2.7.6.1"/>
    </reaction>
</comment>
<dbReference type="CDD" id="cd06223">
    <property type="entry name" value="PRTases_typeI"/>
    <property type="match status" value="1"/>
</dbReference>
<evidence type="ECO:0000259" key="4">
    <source>
        <dbReference type="Pfam" id="PF00156"/>
    </source>
</evidence>
<dbReference type="InterPro" id="IPR000836">
    <property type="entry name" value="PRTase_dom"/>
</dbReference>
<keyword evidence="2" id="KW-0545">Nucleotide biosynthesis</keyword>
<accession>A0AAW1S473</accession>
<comment type="similarity">
    <text evidence="1">Belongs to the ribose-phosphate pyrophosphokinase family.</text>
</comment>
<keyword evidence="7" id="KW-1185">Reference proteome</keyword>
<dbReference type="Proteomes" id="UP001445335">
    <property type="component" value="Unassembled WGS sequence"/>
</dbReference>
<dbReference type="Pfam" id="PF13793">
    <property type="entry name" value="Pribosyltran_N"/>
    <property type="match status" value="1"/>
</dbReference>
<sequence length="353" mass="39008">MATQLTATTLTGRQVHVSYSRDDIRIQGPNVDLEAFPQSLQKDCLLFHYPETEALARKICAASDSKVELGEIKWAKFADGFPNVFVKDAMRIRNRHVAFLASFQDPSSIFEQLSVIYQLPRMFVGSFTLVLPYFPTGTAERVEAEGDVATAVTLARILSSIPLSRGGPTSVVIFDIHALQERFYFGDTVLPLFESGIPLVRERLQSLPDADKITIAYPDEGAWKRFHYQFGDYPEVICTKVRDGDKRIVRLKEGVAKGRHVVIVDDLVQSGGTLIECQRLLTTQGAVAVSAYVTHGVFPRASYTRFIQANGTHGAFSHFWITDSCPRTVAAVEGQAPFQIISLAAPIAAALQI</sequence>
<dbReference type="GO" id="GO:0000287">
    <property type="term" value="F:magnesium ion binding"/>
    <property type="evidence" value="ECO:0007669"/>
    <property type="project" value="InterPro"/>
</dbReference>
<feature type="domain" description="Ribose-phosphate pyrophosphokinase N-terminal" evidence="5">
    <location>
        <begin position="46"/>
        <end position="160"/>
    </location>
</feature>
<dbReference type="Gene3D" id="3.40.50.2020">
    <property type="match status" value="2"/>
</dbReference>
<evidence type="ECO:0000256" key="2">
    <source>
        <dbReference type="ARBA" id="ARBA00022727"/>
    </source>
</evidence>
<dbReference type="GO" id="GO:0006015">
    <property type="term" value="P:5-phosphoribose 1-diphosphate biosynthetic process"/>
    <property type="evidence" value="ECO:0007669"/>
    <property type="project" value="TreeGrafter"/>
</dbReference>
<evidence type="ECO:0000256" key="1">
    <source>
        <dbReference type="ARBA" id="ARBA00006478"/>
    </source>
</evidence>
<evidence type="ECO:0008006" key="8">
    <source>
        <dbReference type="Google" id="ProtNLM"/>
    </source>
</evidence>
<name>A0AAW1S473_9CHLO</name>
<comment type="caution">
    <text evidence="6">The sequence shown here is derived from an EMBL/GenBank/DDBJ whole genome shotgun (WGS) entry which is preliminary data.</text>
</comment>
<gene>
    <name evidence="6" type="ORF">WJX81_007505</name>
</gene>
<dbReference type="EMBL" id="JALJOU010000012">
    <property type="protein sequence ID" value="KAK9840826.1"/>
    <property type="molecule type" value="Genomic_DNA"/>
</dbReference>
<evidence type="ECO:0000259" key="5">
    <source>
        <dbReference type="Pfam" id="PF13793"/>
    </source>
</evidence>
<dbReference type="InterPro" id="IPR005946">
    <property type="entry name" value="Rib-P_diPkinase"/>
</dbReference>
<evidence type="ECO:0000313" key="7">
    <source>
        <dbReference type="Proteomes" id="UP001445335"/>
    </source>
</evidence>
<dbReference type="PANTHER" id="PTHR10210:SF45">
    <property type="entry name" value="RIBOSE-PHOSPHATE PYROPHOSPHOKINASE 3, CHLOROPLASTIC"/>
    <property type="match status" value="1"/>
</dbReference>